<keyword evidence="2" id="KW-0812">Transmembrane</keyword>
<feature type="transmembrane region" description="Helical" evidence="2">
    <location>
        <begin position="6"/>
        <end position="32"/>
    </location>
</feature>
<feature type="transmembrane region" description="Helical" evidence="2">
    <location>
        <begin position="350"/>
        <end position="368"/>
    </location>
</feature>
<feature type="transmembrane region" description="Helical" evidence="2">
    <location>
        <begin position="312"/>
        <end position="330"/>
    </location>
</feature>
<feature type="transmembrane region" description="Helical" evidence="2">
    <location>
        <begin position="53"/>
        <end position="78"/>
    </location>
</feature>
<feature type="region of interest" description="Disordered" evidence="1">
    <location>
        <begin position="193"/>
        <end position="228"/>
    </location>
</feature>
<feature type="region of interest" description="Disordered" evidence="1">
    <location>
        <begin position="386"/>
        <end position="405"/>
    </location>
</feature>
<evidence type="ECO:0000313" key="3">
    <source>
        <dbReference type="EMBL" id="QHS87114.1"/>
    </source>
</evidence>
<feature type="transmembrane region" description="Helical" evidence="2">
    <location>
        <begin position="277"/>
        <end position="300"/>
    </location>
</feature>
<proteinExistence type="predicted"/>
<evidence type="ECO:0000256" key="1">
    <source>
        <dbReference type="SAM" id="MobiDB-lite"/>
    </source>
</evidence>
<evidence type="ECO:0000256" key="2">
    <source>
        <dbReference type="SAM" id="Phobius"/>
    </source>
</evidence>
<protein>
    <submittedName>
        <fullName evidence="3">Uncharacterized protein</fullName>
    </submittedName>
</protein>
<sequence length="426" mass="43272">MVNSEVNLAIASLTFSVLSFLVMVIGLVLVFYPGMRESLAGATSGMGSTGSGILDNLKIAGVLGGALSPDIVLLIGFISDLMNLKFRFSVTSIIGIIAVILHWVIGGSIFGFSKGLTSAVASTASAITSAVAPKAPTASAQLFGVGDGNPTAPSVSPPAATAAAAATVAAPASPPGVLGAIAKPERLAATRKLTMPTGNKPPTRRPGSVSTGPDMGESAPAAAPASRTVSFAARPQRKTAAAATEANQKLAANKMTGGAALPDYITQKFNPCAIRGLGYFDISGSPMGMAALSAVFMVYLLDMTVGNKRSSAQAGGFAGFSIAVFLLNVYSYRELKCIDATSVTASLKALVLPLAVGLLSGTGGYYVLKNNYADFLPLDGTHFDDGTGGGTTPSPANRNQAHCEAPNDQGEMVCEAYRDGKRVNAA</sequence>
<keyword evidence="2" id="KW-0472">Membrane</keyword>
<dbReference type="EMBL" id="MN739078">
    <property type="protein sequence ID" value="QHS87114.1"/>
    <property type="molecule type" value="Genomic_DNA"/>
</dbReference>
<reference evidence="3" key="1">
    <citation type="journal article" date="2020" name="Nature">
        <title>Giant virus diversity and host interactions through global metagenomics.</title>
        <authorList>
            <person name="Schulz F."/>
            <person name="Roux S."/>
            <person name="Paez-Espino D."/>
            <person name="Jungbluth S."/>
            <person name="Walsh D.A."/>
            <person name="Denef V.J."/>
            <person name="McMahon K.D."/>
            <person name="Konstantinidis K.T."/>
            <person name="Eloe-Fadrosh E.A."/>
            <person name="Kyrpides N.C."/>
            <person name="Woyke T."/>
        </authorList>
    </citation>
    <scope>NUCLEOTIDE SEQUENCE</scope>
    <source>
        <strain evidence="3">GVMAG-M-3300009684-20</strain>
    </source>
</reference>
<dbReference type="AlphaFoldDB" id="A0A6C0B5K3"/>
<feature type="transmembrane region" description="Helical" evidence="2">
    <location>
        <begin position="90"/>
        <end position="112"/>
    </location>
</feature>
<organism evidence="3">
    <name type="scientific">viral metagenome</name>
    <dbReference type="NCBI Taxonomy" id="1070528"/>
    <lineage>
        <taxon>unclassified sequences</taxon>
        <taxon>metagenomes</taxon>
        <taxon>organismal metagenomes</taxon>
    </lineage>
</organism>
<accession>A0A6C0B5K3</accession>
<keyword evidence="2" id="KW-1133">Transmembrane helix</keyword>
<name>A0A6C0B5K3_9ZZZZ</name>